<feature type="domain" description="ATPase AAA-type core" evidence="1">
    <location>
        <begin position="314"/>
        <end position="419"/>
    </location>
</feature>
<dbReference type="EMBL" id="JBHTBD010000004">
    <property type="protein sequence ID" value="MFC7295316.1"/>
    <property type="molecule type" value="Genomic_DNA"/>
</dbReference>
<name>A0ABW2IWW4_9GAMM</name>
<protein>
    <submittedName>
        <fullName evidence="2">AAA family ATPase</fullName>
    </submittedName>
</protein>
<comment type="caution">
    <text evidence="2">The sequence shown here is derived from an EMBL/GenBank/DDBJ whole genome shotgun (WGS) entry which is preliminary data.</text>
</comment>
<dbReference type="SUPFAM" id="SSF52540">
    <property type="entry name" value="P-loop containing nucleoside triphosphate hydrolases"/>
    <property type="match status" value="1"/>
</dbReference>
<dbReference type="CDD" id="cd00009">
    <property type="entry name" value="AAA"/>
    <property type="match status" value="1"/>
</dbReference>
<accession>A0ABW2IWW4</accession>
<dbReference type="InterPro" id="IPR003959">
    <property type="entry name" value="ATPase_AAA_core"/>
</dbReference>
<sequence>MTKENADSAASTELTGGAGFTYEDSVVAYYLAALLCESHAAGLEGKVVSVAVQRDGHGHPMDDIVVEFQDSAGKKVLGLQAKRSLRITSAESNADFREIMAAAVETRSSPDFQKDRDAYGFVTEQVADGTMRSLGRLIDWARSSSEGADFAIRFTAKGSAGANETKMRESLKPLTKTHTDYAEADFYRHFIALRLDGLTEGGMQRAEVITRLQEMVVANEGGFETLLFDRLCRIARDGAGSACKWTREQLLNQLRGTVRLRVAPSYRNDIAALSDFSSEGLTDIAETIADFHVERLELQNEIAECLERYRLVNITGLPGCGKSAALKHFATKVARKGPILFLKSDRLVGTGWSTFAAALGLTHSASELLAEIGTNGTPILFIDGIDRIPPNKKGIITDLLTTIETHEELRHWRILATSRDHGLEPYRAWFPSSFYNEAGIGDVLVKAFSDEEAESLANQRPELRDLLFGSSAISEISRRPFFASILTQDLFIKSSSPKTEIDLINAWWDRAGHDTHASDRTLRQRALLDLAETGVSRLGKEIPQRKLKENTFMQIGALENDKVIRKDKFGRAYSFTHDIFFEWAFFRLLIDLADEWPTALSAAGEPPLLGRVVSLLSQSTLSEPGLWTTWYQSLEAKNLRPQWRREWLTAPPFSSSFPNATVEFSALLSTDDELFEKVLVWFQAQHTMPNPIVLQQASVAQSGIEKIRMADLLGWPSDLSGWGRLIDWLIPQASSFSMRLIPRAVEIFMVWQNVFADYENPRSAAIIEQCNNWLIELEDRQYSKSQATKRDKWSELGYVAHSNLITSLRTVILRAARSYPEPARALYARAVENKQMRRSAFGELVMFTQIMADVDAKAIVAVTKAEIMEELPQSCLDREEREQQEHIELLAKLRAKPTRELKEQERRFLRAPHMFMSMGSRAPDLDDIGINREFNYYYPPSALHEPFASLFRLKPDVALSLVNELANHAVEGWRQVHSINPRMGEPLPVTVEFPWGRQDFWGDWHVYSWSLGQLAPQPLECAILALSYWAFQEIEKGRSASEVIQEILAGSNCYAMLGIALMLALEAFEVSETTLPIASCQRLWHHDLARFINESSRNMDFLGWGPLARLSDAQTKAKEFLDARKYRSREIRHLAMAFALSDKDSLRERFQSALAKFPDSLPFEFEEQKSSQGEVSHLYERATAWAGLGDRRNYKQSSGEGENIQISYEPPVEMTEEQEQRFHEANAYLTSQHVLAWATDSLSNNRLGDRWSLPDAVRFAQQKDTEEMFKVRFEVGAHVDQSMVSAIAACSIAFDPSASKNSEWAWEVMARVMQMDETENLNWAKVPWHPALHLIAALYRDRRSSSPRSDSAERLLRLTAHPIQDVKKEAFRALFLDKDEHISWIAGQRAMDLALDYQIVVQEGGQLDRSLARRADEESLDKALTKLTENTPQPFVDVPPAWVWAENTRRYRKKRVSEENWEDPDPAFNPRFAAGIFGLFPIESWSQSKHLSELIRVTLQQLVDWTGERLMPSWQESDERLDRESNLYEWNSVLGSLLARAMPYLDEACFENNLLQPFCADRDEALTVLSSFVDGLVTRHVMDAADIHPGALKLLDSCIDRIIRDRQFDPRSYRGGDVSGHELPTLIRALLFVSVDQNCPGSARFANDDWRDLHQVMPHVTRLMSAVGWSPYVMGKFLVLCERAGSDYPLDAFCTQVNAALTDLWKAKGSWVGTSLPARIAGVIQCLSDTNYPLRSNQAKSLLQILDTLIDLGDRRSAALEQAEAFRGVQLESSDLLHS</sequence>
<dbReference type="Pfam" id="PF00004">
    <property type="entry name" value="AAA"/>
    <property type="match status" value="1"/>
</dbReference>
<gene>
    <name evidence="2" type="ORF">ACFQQA_11325</name>
</gene>
<evidence type="ECO:0000313" key="3">
    <source>
        <dbReference type="Proteomes" id="UP001596506"/>
    </source>
</evidence>
<dbReference type="RefSeq" id="WP_100688340.1">
    <property type="nucleotide sequence ID" value="NZ_JBHTBD010000004.1"/>
</dbReference>
<proteinExistence type="predicted"/>
<keyword evidence="3" id="KW-1185">Reference proteome</keyword>
<evidence type="ECO:0000313" key="2">
    <source>
        <dbReference type="EMBL" id="MFC7295316.1"/>
    </source>
</evidence>
<dbReference type="InterPro" id="IPR027417">
    <property type="entry name" value="P-loop_NTPase"/>
</dbReference>
<reference evidence="3" key="1">
    <citation type="journal article" date="2019" name="Int. J. Syst. Evol. Microbiol.">
        <title>The Global Catalogue of Microorganisms (GCM) 10K type strain sequencing project: providing services to taxonomists for standard genome sequencing and annotation.</title>
        <authorList>
            <consortium name="The Broad Institute Genomics Platform"/>
            <consortium name="The Broad Institute Genome Sequencing Center for Infectious Disease"/>
            <person name="Wu L."/>
            <person name="Ma J."/>
        </authorList>
    </citation>
    <scope>NUCLEOTIDE SEQUENCE [LARGE SCALE GENOMIC DNA]</scope>
    <source>
        <strain evidence="3">CCUG 60559</strain>
    </source>
</reference>
<dbReference type="Gene3D" id="3.40.50.300">
    <property type="entry name" value="P-loop containing nucleotide triphosphate hydrolases"/>
    <property type="match status" value="1"/>
</dbReference>
<dbReference type="Proteomes" id="UP001596506">
    <property type="component" value="Unassembled WGS sequence"/>
</dbReference>
<evidence type="ECO:0000259" key="1">
    <source>
        <dbReference type="Pfam" id="PF00004"/>
    </source>
</evidence>
<organism evidence="2 3">
    <name type="scientific">Marinobacter aromaticivorans</name>
    <dbReference type="NCBI Taxonomy" id="1494078"/>
    <lineage>
        <taxon>Bacteria</taxon>
        <taxon>Pseudomonadati</taxon>
        <taxon>Pseudomonadota</taxon>
        <taxon>Gammaproteobacteria</taxon>
        <taxon>Pseudomonadales</taxon>
        <taxon>Marinobacteraceae</taxon>
        <taxon>Marinobacter</taxon>
    </lineage>
</organism>